<accession>A0A927IQW6</accession>
<evidence type="ECO:0000256" key="1">
    <source>
        <dbReference type="SAM" id="SignalP"/>
    </source>
</evidence>
<dbReference type="AlphaFoldDB" id="A0A927IQW6"/>
<feature type="chain" id="PRO_5037333487" evidence="1">
    <location>
        <begin position="24"/>
        <end position="162"/>
    </location>
</feature>
<comment type="caution">
    <text evidence="2">The sequence shown here is derived from an EMBL/GenBank/DDBJ whole genome shotgun (WGS) entry which is preliminary data.</text>
</comment>
<keyword evidence="1" id="KW-0732">Signal</keyword>
<dbReference type="RefSeq" id="WP_191775371.1">
    <property type="nucleotide sequence ID" value="NZ_JACYFU010000002.1"/>
</dbReference>
<name>A0A927IQW6_9HYPH</name>
<reference evidence="2" key="1">
    <citation type="submission" date="2020-09" db="EMBL/GenBank/DDBJ databases">
        <title>Genome seq and assembly of Devosia sp.</title>
        <authorList>
            <person name="Chhetri G."/>
        </authorList>
    </citation>
    <scope>NUCLEOTIDE SEQUENCE</scope>
    <source>
        <strain evidence="2">PTR5</strain>
    </source>
</reference>
<feature type="signal peptide" evidence="1">
    <location>
        <begin position="1"/>
        <end position="23"/>
    </location>
</feature>
<proteinExistence type="predicted"/>
<dbReference type="EMBL" id="JACYFU010000002">
    <property type="protein sequence ID" value="MBD8066075.1"/>
    <property type="molecule type" value="Genomic_DNA"/>
</dbReference>
<organism evidence="2 3">
    <name type="scientific">Devosia oryzisoli</name>
    <dbReference type="NCBI Taxonomy" id="2774138"/>
    <lineage>
        <taxon>Bacteria</taxon>
        <taxon>Pseudomonadati</taxon>
        <taxon>Pseudomonadota</taxon>
        <taxon>Alphaproteobacteria</taxon>
        <taxon>Hyphomicrobiales</taxon>
        <taxon>Devosiaceae</taxon>
        <taxon>Devosia</taxon>
    </lineage>
</organism>
<sequence>MKSIALAALVAGALAIPAGPLLAQEATTEQNGQTMTWQNPERIADIQDESERIRAYSVLVGQSVYDQMLKAGETTNSGGSSVQEINIVVVTEALTPEDVSQIEQAAESNKANIQSLQDNLELQPDVKEKLDEAGVLPADVVGAQLSQGGVLDLFVIPDWLSK</sequence>
<gene>
    <name evidence="2" type="ORF">IC608_11390</name>
</gene>
<evidence type="ECO:0000313" key="2">
    <source>
        <dbReference type="EMBL" id="MBD8066075.1"/>
    </source>
</evidence>
<dbReference type="Proteomes" id="UP000654108">
    <property type="component" value="Unassembled WGS sequence"/>
</dbReference>
<keyword evidence="3" id="KW-1185">Reference proteome</keyword>
<protein>
    <submittedName>
        <fullName evidence="2">Uncharacterized protein</fullName>
    </submittedName>
</protein>
<evidence type="ECO:0000313" key="3">
    <source>
        <dbReference type="Proteomes" id="UP000654108"/>
    </source>
</evidence>